<reference evidence="1" key="3">
    <citation type="submission" date="2015-04" db="UniProtKB">
        <authorList>
            <consortium name="EnsemblPlants"/>
        </authorList>
    </citation>
    <scope>IDENTIFICATION</scope>
</reference>
<evidence type="ECO:0000313" key="2">
    <source>
        <dbReference type="Proteomes" id="UP000032180"/>
    </source>
</evidence>
<evidence type="ECO:0000313" key="1">
    <source>
        <dbReference type="EnsemblPlants" id="LPERR01G21370.1"/>
    </source>
</evidence>
<dbReference type="Gramene" id="LPERR01G21370.1">
    <property type="protein sequence ID" value="LPERR01G21370.1"/>
    <property type="gene ID" value="LPERR01G21370"/>
</dbReference>
<reference evidence="1 2" key="1">
    <citation type="submission" date="2012-08" db="EMBL/GenBank/DDBJ databases">
        <title>Oryza genome evolution.</title>
        <authorList>
            <person name="Wing R.A."/>
        </authorList>
    </citation>
    <scope>NUCLEOTIDE SEQUENCE</scope>
</reference>
<dbReference type="InterPro" id="IPR001193">
    <property type="entry name" value="MBTPS2"/>
</dbReference>
<organism evidence="1 2">
    <name type="scientific">Leersia perrieri</name>
    <dbReference type="NCBI Taxonomy" id="77586"/>
    <lineage>
        <taxon>Eukaryota</taxon>
        <taxon>Viridiplantae</taxon>
        <taxon>Streptophyta</taxon>
        <taxon>Embryophyta</taxon>
        <taxon>Tracheophyta</taxon>
        <taxon>Spermatophyta</taxon>
        <taxon>Magnoliopsida</taxon>
        <taxon>Liliopsida</taxon>
        <taxon>Poales</taxon>
        <taxon>Poaceae</taxon>
        <taxon>BOP clade</taxon>
        <taxon>Oryzoideae</taxon>
        <taxon>Oryzeae</taxon>
        <taxon>Oryzinae</taxon>
        <taxon>Leersia</taxon>
    </lineage>
</organism>
<accession>A0A0D9V3N0</accession>
<dbReference type="GO" id="GO:0004222">
    <property type="term" value="F:metalloendopeptidase activity"/>
    <property type="evidence" value="ECO:0007669"/>
    <property type="project" value="InterPro"/>
</dbReference>
<keyword evidence="2" id="KW-1185">Reference proteome</keyword>
<dbReference type="PANTHER" id="PTHR13325:SF3">
    <property type="entry name" value="MEMBRANE-BOUND TRANSCRIPTION FACTOR SITE-2 PROTEASE"/>
    <property type="match status" value="1"/>
</dbReference>
<sequence length="268" mass="29750">MVLWLLEQITGVPETSPLSGYLSTYDFILSVDGLNMTRSDEWMKMLAQDNVEKTRSLDLLEGYESHGATGSRKGYCVPNSWMDASKNLWKINDNLSCPDDLLFFQKMSGKSSDKKEAEEKYCLIANDVVKLKKCGNGWQGTEDDRNNFAACLEDEYCLMPVLGPGISWIEISYARPYSLECVQKEGNSSLMHGANNNPGLSPCQGTFVYAGDLLSAAHSIKLSSYRPRWPLLLLIADAPRVLEHGLSSLFRVSAALAVVNCLPQEFGK</sequence>
<dbReference type="GO" id="GO:0016020">
    <property type="term" value="C:membrane"/>
    <property type="evidence" value="ECO:0007669"/>
    <property type="project" value="InterPro"/>
</dbReference>
<proteinExistence type="predicted"/>
<reference evidence="2" key="2">
    <citation type="submission" date="2013-12" db="EMBL/GenBank/DDBJ databases">
        <authorList>
            <person name="Yu Y."/>
            <person name="Lee S."/>
            <person name="de Baynast K."/>
            <person name="Wissotski M."/>
            <person name="Liu L."/>
            <person name="Talag J."/>
            <person name="Goicoechea J."/>
            <person name="Angelova A."/>
            <person name="Jetty R."/>
            <person name="Kudrna D."/>
            <person name="Golser W."/>
            <person name="Rivera L."/>
            <person name="Zhang J."/>
            <person name="Wing R."/>
        </authorList>
    </citation>
    <scope>NUCLEOTIDE SEQUENCE</scope>
</reference>
<protein>
    <submittedName>
        <fullName evidence="1">Uncharacterized protein</fullName>
    </submittedName>
</protein>
<dbReference type="AlphaFoldDB" id="A0A0D9V3N0"/>
<dbReference type="GO" id="GO:0031293">
    <property type="term" value="P:membrane protein intracellular domain proteolysis"/>
    <property type="evidence" value="ECO:0007669"/>
    <property type="project" value="TreeGrafter"/>
</dbReference>
<dbReference type="Proteomes" id="UP000032180">
    <property type="component" value="Chromosome 1"/>
</dbReference>
<dbReference type="eggNOG" id="KOG2921">
    <property type="taxonomic scope" value="Eukaryota"/>
</dbReference>
<dbReference type="STRING" id="77586.A0A0D9V3N0"/>
<dbReference type="GO" id="GO:1905897">
    <property type="term" value="P:regulation of response to endoplasmic reticulum stress"/>
    <property type="evidence" value="ECO:0007669"/>
    <property type="project" value="TreeGrafter"/>
</dbReference>
<dbReference type="PANTHER" id="PTHR13325">
    <property type="entry name" value="PROTEASE M50 MEMBRANE-BOUND TRANSCRIPTION FACTOR SITE 2 PROTEASE"/>
    <property type="match status" value="1"/>
</dbReference>
<dbReference type="EnsemblPlants" id="LPERR01G21370.1">
    <property type="protein sequence ID" value="LPERR01G21370.1"/>
    <property type="gene ID" value="LPERR01G21370"/>
</dbReference>
<dbReference type="GO" id="GO:0005737">
    <property type="term" value="C:cytoplasm"/>
    <property type="evidence" value="ECO:0007669"/>
    <property type="project" value="TreeGrafter"/>
</dbReference>
<name>A0A0D9V3N0_9ORYZ</name>
<dbReference type="HOGENOM" id="CLU_032523_2_0_1"/>